<dbReference type="PANTHER" id="PTHR36710">
    <property type="entry name" value="PECTINESTERASE INHIBITOR-LIKE"/>
    <property type="match status" value="1"/>
</dbReference>
<dbReference type="KEGG" id="mnt:21399310"/>
<dbReference type="AlphaFoldDB" id="W9QSH5"/>
<organism evidence="6 7">
    <name type="scientific">Morus notabilis</name>
    <dbReference type="NCBI Taxonomy" id="981085"/>
    <lineage>
        <taxon>Eukaryota</taxon>
        <taxon>Viridiplantae</taxon>
        <taxon>Streptophyta</taxon>
        <taxon>Embryophyta</taxon>
        <taxon>Tracheophyta</taxon>
        <taxon>Spermatophyta</taxon>
        <taxon>Magnoliopsida</taxon>
        <taxon>eudicotyledons</taxon>
        <taxon>Gunneridae</taxon>
        <taxon>Pentapetalae</taxon>
        <taxon>rosids</taxon>
        <taxon>fabids</taxon>
        <taxon>Rosales</taxon>
        <taxon>Moraceae</taxon>
        <taxon>Moreae</taxon>
        <taxon>Morus</taxon>
    </lineage>
</organism>
<evidence type="ECO:0000256" key="1">
    <source>
        <dbReference type="ARBA" id="ARBA00022729"/>
    </source>
</evidence>
<evidence type="ECO:0000256" key="4">
    <source>
        <dbReference type="SAM" id="SignalP"/>
    </source>
</evidence>
<accession>W9QSH5</accession>
<protein>
    <submittedName>
        <fullName evidence="6">Putative invertase inhibitor</fullName>
    </submittedName>
</protein>
<evidence type="ECO:0000256" key="3">
    <source>
        <dbReference type="ARBA" id="ARBA00038471"/>
    </source>
</evidence>
<dbReference type="Pfam" id="PF04043">
    <property type="entry name" value="PMEI"/>
    <property type="match status" value="1"/>
</dbReference>
<dbReference type="Proteomes" id="UP000030645">
    <property type="component" value="Unassembled WGS sequence"/>
</dbReference>
<dbReference type="SUPFAM" id="SSF101148">
    <property type="entry name" value="Plant invertase/pectin methylesterase inhibitor"/>
    <property type="match status" value="1"/>
</dbReference>
<keyword evidence="2" id="KW-1015">Disulfide bond</keyword>
<dbReference type="InterPro" id="IPR034086">
    <property type="entry name" value="PMEI_plant"/>
</dbReference>
<feature type="chain" id="PRO_5004932129" evidence="4">
    <location>
        <begin position="35"/>
        <end position="185"/>
    </location>
</feature>
<dbReference type="EMBL" id="KE344088">
    <property type="protein sequence ID" value="EXB53373.1"/>
    <property type="molecule type" value="Genomic_DNA"/>
</dbReference>
<dbReference type="InterPro" id="IPR052421">
    <property type="entry name" value="PCW_Enzyme_Inhibitor"/>
</dbReference>
<feature type="signal peptide" evidence="4">
    <location>
        <begin position="1"/>
        <end position="34"/>
    </location>
</feature>
<evidence type="ECO:0000256" key="2">
    <source>
        <dbReference type="ARBA" id="ARBA00023157"/>
    </source>
</evidence>
<evidence type="ECO:0000313" key="6">
    <source>
        <dbReference type="EMBL" id="EXB53373.1"/>
    </source>
</evidence>
<comment type="similarity">
    <text evidence="3">Belongs to the PMEI family.</text>
</comment>
<proteinExistence type="inferred from homology"/>
<reference evidence="7" key="1">
    <citation type="submission" date="2013-01" db="EMBL/GenBank/DDBJ databases">
        <title>Draft Genome Sequence of a Mulberry Tree, Morus notabilis C.K. Schneid.</title>
        <authorList>
            <person name="He N."/>
            <person name="Zhao S."/>
        </authorList>
    </citation>
    <scope>NUCLEOTIDE SEQUENCE</scope>
</reference>
<name>W9QSH5_9ROSA</name>
<dbReference type="SMART" id="SM00856">
    <property type="entry name" value="PMEI"/>
    <property type="match status" value="1"/>
</dbReference>
<dbReference type="InterPro" id="IPR035513">
    <property type="entry name" value="Invertase/methylesterase_inhib"/>
</dbReference>
<dbReference type="NCBIfam" id="TIGR01614">
    <property type="entry name" value="PME_inhib"/>
    <property type="match status" value="1"/>
</dbReference>
<dbReference type="InterPro" id="IPR006501">
    <property type="entry name" value="Pectinesterase_inhib_dom"/>
</dbReference>
<dbReference type="Gene3D" id="1.20.140.40">
    <property type="entry name" value="Invertase/pectin methylesterase inhibitor family protein"/>
    <property type="match status" value="1"/>
</dbReference>
<dbReference type="FunFam" id="1.20.140.40:FF:000008">
    <property type="entry name" value="Invertase/pectin methylesterase inhibitor family protein"/>
    <property type="match status" value="1"/>
</dbReference>
<sequence length="185" mass="20558">MASFRISKHTKANLLLLLLALFLSSYQLSRLAAADRGLIQIVCHESDAPEVCVQCLNSDPGAESADKVGLTTIVVNCLNNHADSLEDKLSNMSSVSKDQSSKDVLMECSKGYLDSKKDLLSAIVSLKSDDYDNAEKFVTATLYRHFSCLWSIKKNKVVKISSKVACEMRIYEDLCQIADRMIERL</sequence>
<keyword evidence="7" id="KW-1185">Reference proteome</keyword>
<dbReference type="OrthoDB" id="1866975at2759"/>
<gene>
    <name evidence="6" type="ORF">L484_016257</name>
</gene>
<dbReference type="PANTHER" id="PTHR36710:SF12">
    <property type="entry name" value="CELL WALL _ VACUOLAR INHIBITOR OF FRUCTOSIDASE 2-LIKE"/>
    <property type="match status" value="1"/>
</dbReference>
<dbReference type="CDD" id="cd15797">
    <property type="entry name" value="PMEI"/>
    <property type="match status" value="1"/>
</dbReference>
<dbReference type="GO" id="GO:0046910">
    <property type="term" value="F:pectinesterase inhibitor activity"/>
    <property type="evidence" value="ECO:0007669"/>
    <property type="project" value="InterPro"/>
</dbReference>
<keyword evidence="1 4" id="KW-0732">Signal</keyword>
<dbReference type="eggNOG" id="ENOG502S6MD">
    <property type="taxonomic scope" value="Eukaryota"/>
</dbReference>
<feature type="domain" description="Pectinesterase inhibitor" evidence="5">
    <location>
        <begin position="34"/>
        <end position="181"/>
    </location>
</feature>
<evidence type="ECO:0000313" key="7">
    <source>
        <dbReference type="Proteomes" id="UP000030645"/>
    </source>
</evidence>
<evidence type="ECO:0000259" key="5">
    <source>
        <dbReference type="SMART" id="SM00856"/>
    </source>
</evidence>